<organism evidence="2 3">
    <name type="scientific">Ancylostoma ceylanicum</name>
    <dbReference type="NCBI Taxonomy" id="53326"/>
    <lineage>
        <taxon>Eukaryota</taxon>
        <taxon>Metazoa</taxon>
        <taxon>Ecdysozoa</taxon>
        <taxon>Nematoda</taxon>
        <taxon>Chromadorea</taxon>
        <taxon>Rhabditida</taxon>
        <taxon>Rhabditina</taxon>
        <taxon>Rhabditomorpha</taxon>
        <taxon>Strongyloidea</taxon>
        <taxon>Ancylostomatidae</taxon>
        <taxon>Ancylostomatinae</taxon>
        <taxon>Ancylostoma</taxon>
    </lineage>
</organism>
<proteinExistence type="predicted"/>
<evidence type="ECO:0000313" key="3">
    <source>
        <dbReference type="Proteomes" id="UP000024635"/>
    </source>
</evidence>
<dbReference type="Proteomes" id="UP000024635">
    <property type="component" value="Unassembled WGS sequence"/>
</dbReference>
<evidence type="ECO:0000313" key="2">
    <source>
        <dbReference type="EMBL" id="EYB90949.1"/>
    </source>
</evidence>
<comment type="caution">
    <text evidence="2">The sequence shown here is derived from an EMBL/GenBank/DDBJ whole genome shotgun (WGS) entry which is preliminary data.</text>
</comment>
<feature type="region of interest" description="Disordered" evidence="1">
    <location>
        <begin position="1"/>
        <end position="26"/>
    </location>
</feature>
<dbReference type="EMBL" id="JARK01001548">
    <property type="protein sequence ID" value="EYB90949.1"/>
    <property type="molecule type" value="Genomic_DNA"/>
</dbReference>
<keyword evidence="3" id="KW-1185">Reference proteome</keyword>
<reference evidence="3" key="1">
    <citation type="journal article" date="2015" name="Nat. Genet.">
        <title>The genome and transcriptome of the zoonotic hookworm Ancylostoma ceylanicum identify infection-specific gene families.</title>
        <authorList>
            <person name="Schwarz E.M."/>
            <person name="Hu Y."/>
            <person name="Antoshechkin I."/>
            <person name="Miller M.M."/>
            <person name="Sternberg P.W."/>
            <person name="Aroian R.V."/>
        </authorList>
    </citation>
    <scope>NUCLEOTIDE SEQUENCE</scope>
    <source>
        <strain evidence="3">HY135</strain>
    </source>
</reference>
<dbReference type="AlphaFoldDB" id="A0A016SKW0"/>
<accession>A0A016SKW0</accession>
<sequence length="100" mass="11215">MVIQEIGADLSRSQNDPKASGPCPMFENRMDRASSHLLRTRDQTYNEFQTVVDKSRDRGAVFLCVSAQQARCHRQPECPRRDPGPCLKPFGVHCVIVGLS</sequence>
<gene>
    <name evidence="2" type="primary">Acey_s0212.g2255</name>
    <name evidence="2" type="ORF">Y032_0212g2255</name>
</gene>
<name>A0A016SKW0_9BILA</name>
<evidence type="ECO:0000256" key="1">
    <source>
        <dbReference type="SAM" id="MobiDB-lite"/>
    </source>
</evidence>
<protein>
    <submittedName>
        <fullName evidence="2">Uncharacterized protein</fullName>
    </submittedName>
</protein>